<accession>A0A1R3JH05</accession>
<reference evidence="2" key="1">
    <citation type="submission" date="2013-09" db="EMBL/GenBank/DDBJ databases">
        <title>Corchorus olitorius genome sequencing.</title>
        <authorList>
            <person name="Alam M."/>
            <person name="Haque M.S."/>
            <person name="Islam M.S."/>
            <person name="Emdad E.M."/>
            <person name="Islam M.M."/>
            <person name="Ahmed B."/>
            <person name="Halim A."/>
            <person name="Hossen Q.M.M."/>
            <person name="Hossain M.Z."/>
            <person name="Ahmed R."/>
            <person name="Khan M.M."/>
            <person name="Islam R."/>
            <person name="Rashid M.M."/>
            <person name="Khan S.A."/>
            <person name="Rahman M.S."/>
            <person name="Alam M."/>
            <person name="Yahiya A.S."/>
            <person name="Khan M.S."/>
            <person name="Azam M.S."/>
            <person name="Haque T."/>
            <person name="Lashkar M.Z.H."/>
            <person name="Akhand A.I."/>
            <person name="Morshed G."/>
            <person name="Roy S."/>
            <person name="Uddin K.S."/>
            <person name="Rabeya T."/>
            <person name="Hossain A.S."/>
            <person name="Chowdhury A."/>
            <person name="Snigdha A.R."/>
            <person name="Mortoza M.S."/>
            <person name="Matin S.A."/>
            <person name="Hoque S.M.E."/>
            <person name="Islam M.K."/>
            <person name="Roy D.K."/>
            <person name="Haider R."/>
            <person name="Moosa M.M."/>
            <person name="Elias S.M."/>
            <person name="Hasan A.M."/>
            <person name="Jahan S."/>
            <person name="Shafiuddin M."/>
            <person name="Mahmood N."/>
            <person name="Shommy N.S."/>
        </authorList>
    </citation>
    <scope>NUCLEOTIDE SEQUENCE [LARGE SCALE GENOMIC DNA]</scope>
    <source>
        <strain evidence="2">cv. O-4</strain>
    </source>
</reference>
<organism evidence="1 2">
    <name type="scientific">Corchorus olitorius</name>
    <dbReference type="NCBI Taxonomy" id="93759"/>
    <lineage>
        <taxon>Eukaryota</taxon>
        <taxon>Viridiplantae</taxon>
        <taxon>Streptophyta</taxon>
        <taxon>Embryophyta</taxon>
        <taxon>Tracheophyta</taxon>
        <taxon>Spermatophyta</taxon>
        <taxon>Magnoliopsida</taxon>
        <taxon>eudicotyledons</taxon>
        <taxon>Gunneridae</taxon>
        <taxon>Pentapetalae</taxon>
        <taxon>rosids</taxon>
        <taxon>malvids</taxon>
        <taxon>Malvales</taxon>
        <taxon>Malvaceae</taxon>
        <taxon>Grewioideae</taxon>
        <taxon>Apeibeae</taxon>
        <taxon>Corchorus</taxon>
    </lineage>
</organism>
<dbReference type="AlphaFoldDB" id="A0A1R3JH05"/>
<dbReference type="EMBL" id="AWUE01016132">
    <property type="protein sequence ID" value="OMO94109.1"/>
    <property type="molecule type" value="Genomic_DNA"/>
</dbReference>
<evidence type="ECO:0000313" key="2">
    <source>
        <dbReference type="Proteomes" id="UP000187203"/>
    </source>
</evidence>
<name>A0A1R3JH05_9ROSI</name>
<dbReference type="Proteomes" id="UP000187203">
    <property type="component" value="Unassembled WGS sequence"/>
</dbReference>
<comment type="caution">
    <text evidence="1">The sequence shown here is derived from an EMBL/GenBank/DDBJ whole genome shotgun (WGS) entry which is preliminary data.</text>
</comment>
<evidence type="ECO:0000313" key="1">
    <source>
        <dbReference type="EMBL" id="OMO94109.1"/>
    </source>
</evidence>
<gene>
    <name evidence="1" type="ORF">COLO4_16525</name>
</gene>
<sequence length="108" mass="11818">MCSIFNSGSVGFLGYFLLWLKDGRGWFRGNCTGGCLSLFCVLVGCWSSSQWLKTCTSAVLSSTSTTPCAAFLPQKEWCRSLFAVAVYMEHSGPRGHQTQTSSQAPFQL</sequence>
<keyword evidence="2" id="KW-1185">Reference proteome</keyword>
<proteinExistence type="predicted"/>
<protein>
    <submittedName>
        <fullName evidence="1">Uncharacterized protein</fullName>
    </submittedName>
</protein>